<dbReference type="Pfam" id="PF00067">
    <property type="entry name" value="p450"/>
    <property type="match status" value="1"/>
</dbReference>
<dbReference type="Gene3D" id="1.10.630.10">
    <property type="entry name" value="Cytochrome P450"/>
    <property type="match status" value="1"/>
</dbReference>
<evidence type="ECO:0000256" key="6">
    <source>
        <dbReference type="ARBA" id="ARBA00023002"/>
    </source>
</evidence>
<evidence type="ECO:0000256" key="1">
    <source>
        <dbReference type="ARBA" id="ARBA00001971"/>
    </source>
</evidence>
<keyword evidence="8 10" id="KW-0503">Monooxygenase</keyword>
<evidence type="ECO:0000256" key="4">
    <source>
        <dbReference type="ARBA" id="ARBA00022617"/>
    </source>
</evidence>
<dbReference type="OrthoDB" id="2789670at2759"/>
<dbReference type="GO" id="GO:0016705">
    <property type="term" value="F:oxidoreductase activity, acting on paired donors, with incorporation or reduction of molecular oxygen"/>
    <property type="evidence" value="ECO:0007669"/>
    <property type="project" value="InterPro"/>
</dbReference>
<comment type="pathway">
    <text evidence="2">Secondary metabolite biosynthesis.</text>
</comment>
<keyword evidence="14" id="KW-1185">Reference proteome</keyword>
<dbReference type="SUPFAM" id="SSF48264">
    <property type="entry name" value="Cytochrome P450"/>
    <property type="match status" value="1"/>
</dbReference>
<keyword evidence="5 9" id="KW-0479">Metal-binding</keyword>
<keyword evidence="7 9" id="KW-0408">Iron</keyword>
<reference evidence="13 14" key="1">
    <citation type="journal article" date="2020" name="ISME J.">
        <title>Uncovering the hidden diversity of litter-decomposition mechanisms in mushroom-forming fungi.</title>
        <authorList>
            <person name="Floudas D."/>
            <person name="Bentzer J."/>
            <person name="Ahren D."/>
            <person name="Johansson T."/>
            <person name="Persson P."/>
            <person name="Tunlid A."/>
        </authorList>
    </citation>
    <scope>NUCLEOTIDE SEQUENCE [LARGE SCALE GENOMIC DNA]</scope>
    <source>
        <strain evidence="13 14">CBS 146.42</strain>
    </source>
</reference>
<dbReference type="SUPFAM" id="SSF103196">
    <property type="entry name" value="Roadblock/LC7 domain"/>
    <property type="match status" value="1"/>
</dbReference>
<keyword evidence="12" id="KW-1133">Transmembrane helix</keyword>
<dbReference type="CDD" id="cd11065">
    <property type="entry name" value="CYP64-like"/>
    <property type="match status" value="1"/>
</dbReference>
<evidence type="ECO:0008006" key="15">
    <source>
        <dbReference type="Google" id="ProtNLM"/>
    </source>
</evidence>
<evidence type="ECO:0000256" key="5">
    <source>
        <dbReference type="ARBA" id="ARBA00022723"/>
    </source>
</evidence>
<accession>A0A8H5LKE6</accession>
<dbReference type="PANTHER" id="PTHR46300">
    <property type="entry name" value="P450, PUTATIVE (EUROFUNG)-RELATED-RELATED"/>
    <property type="match status" value="1"/>
</dbReference>
<evidence type="ECO:0000256" key="11">
    <source>
        <dbReference type="SAM" id="MobiDB-lite"/>
    </source>
</evidence>
<organism evidence="13 14">
    <name type="scientific">Leucocoprinus leucothites</name>
    <dbReference type="NCBI Taxonomy" id="201217"/>
    <lineage>
        <taxon>Eukaryota</taxon>
        <taxon>Fungi</taxon>
        <taxon>Dikarya</taxon>
        <taxon>Basidiomycota</taxon>
        <taxon>Agaricomycotina</taxon>
        <taxon>Agaricomycetes</taxon>
        <taxon>Agaricomycetidae</taxon>
        <taxon>Agaricales</taxon>
        <taxon>Agaricineae</taxon>
        <taxon>Agaricaceae</taxon>
        <taxon>Leucocoprinus</taxon>
    </lineage>
</organism>
<evidence type="ECO:0000256" key="12">
    <source>
        <dbReference type="SAM" id="Phobius"/>
    </source>
</evidence>
<evidence type="ECO:0000256" key="8">
    <source>
        <dbReference type="ARBA" id="ARBA00023033"/>
    </source>
</evidence>
<evidence type="ECO:0000313" key="14">
    <source>
        <dbReference type="Proteomes" id="UP000559027"/>
    </source>
</evidence>
<sequence>MPDPFVHWSIVVATLLASSLIALLLRRKPLKAPFPPGPKPWPFIGNILDIVAPEPWLMYMRWEKVYQSKILSVALPGSRMVILNSAEDAIELLERRAGTYNDRPRVPLIELAGWTFNTGLMGNNERWRSERRIFQQNFKRESVARFLPIQTAKIHAMLRQLLTDPESFADHYKTLSAAIVLEIMYGYEVQPKNDHIVAVVERAVAQLIENGPNPSVAALNVFPVLRHLPRWFPGTSFHKVVDDCRDFTKDMLNIPFEYVRKSMREGSTKPSLVRSLLESNIIGEESAKGIAGTTFSAGTDTVVSVLECFFFAMSLHPEKQRKAQEQIDRIVGSDRLPNIGDRDSLPYIDAIFRETLRWLPPFPLTVPHVAEEDDIYKGYFIPKGTIVYPNVWAMTHDNTKFEDPETFIPERFIDEAGKLKENMRTLAFGFGRRLCPGQFLATNTVWLSIATVLATFDLGLPYDTAGNSIKFQQVYTKADSLHMKPYKCSITPRSSSAKKLVEATDPTVIIAAESLFYTPGSAMLMAHVGAKQPPIISSTTTMALSTPSTPAPAARTYSPNNSPSASTQSQTTSVPVPPELEQTLSTLTSHRSVLGYLLVARGGGGSFNPGSASIIRHSGVVFEGEKGRKYASVIARIVESVQAGLEEVNNSGSGADDASETDEVRFMRIRTKRHEIMISPDERYLLAVLHDPTVT</sequence>
<gene>
    <name evidence="13" type="ORF">D9756_004429</name>
</gene>
<feature type="region of interest" description="Disordered" evidence="11">
    <location>
        <begin position="541"/>
        <end position="578"/>
    </location>
</feature>
<comment type="caution">
    <text evidence="13">The sequence shown here is derived from an EMBL/GenBank/DDBJ whole genome shotgun (WGS) entry which is preliminary data.</text>
</comment>
<dbReference type="InterPro" id="IPR001128">
    <property type="entry name" value="Cyt_P450"/>
</dbReference>
<dbReference type="InterPro" id="IPR017972">
    <property type="entry name" value="Cyt_P450_CS"/>
</dbReference>
<dbReference type="PRINTS" id="PR00463">
    <property type="entry name" value="EP450I"/>
</dbReference>
<comment type="similarity">
    <text evidence="3 10">Belongs to the cytochrome P450 family.</text>
</comment>
<dbReference type="EMBL" id="JAACJO010000003">
    <property type="protein sequence ID" value="KAF5360414.1"/>
    <property type="molecule type" value="Genomic_DNA"/>
</dbReference>
<evidence type="ECO:0000313" key="13">
    <source>
        <dbReference type="EMBL" id="KAF5360414.1"/>
    </source>
</evidence>
<evidence type="ECO:0000256" key="3">
    <source>
        <dbReference type="ARBA" id="ARBA00010617"/>
    </source>
</evidence>
<evidence type="ECO:0000256" key="10">
    <source>
        <dbReference type="RuleBase" id="RU000461"/>
    </source>
</evidence>
<dbReference type="AlphaFoldDB" id="A0A8H5LKE6"/>
<dbReference type="InterPro" id="IPR002401">
    <property type="entry name" value="Cyt_P450_E_grp-I"/>
</dbReference>
<keyword evidence="12" id="KW-0812">Transmembrane</keyword>
<dbReference type="PANTHER" id="PTHR46300:SF7">
    <property type="entry name" value="P450, PUTATIVE (EUROFUNG)-RELATED"/>
    <property type="match status" value="1"/>
</dbReference>
<dbReference type="InterPro" id="IPR036396">
    <property type="entry name" value="Cyt_P450_sf"/>
</dbReference>
<name>A0A8H5LKE6_9AGAR</name>
<feature type="transmembrane region" description="Helical" evidence="12">
    <location>
        <begin position="6"/>
        <end position="25"/>
    </location>
</feature>
<evidence type="ECO:0000256" key="2">
    <source>
        <dbReference type="ARBA" id="ARBA00005179"/>
    </source>
</evidence>
<dbReference type="PRINTS" id="PR00385">
    <property type="entry name" value="P450"/>
</dbReference>
<dbReference type="PROSITE" id="PS00086">
    <property type="entry name" value="CYTOCHROME_P450"/>
    <property type="match status" value="1"/>
</dbReference>
<feature type="binding site" description="axial binding residue" evidence="9">
    <location>
        <position position="435"/>
    </location>
    <ligand>
        <name>heme</name>
        <dbReference type="ChEBI" id="CHEBI:30413"/>
    </ligand>
    <ligandPart>
        <name>Fe</name>
        <dbReference type="ChEBI" id="CHEBI:18248"/>
    </ligandPart>
</feature>
<proteinExistence type="inferred from homology"/>
<evidence type="ECO:0000256" key="7">
    <source>
        <dbReference type="ARBA" id="ARBA00023004"/>
    </source>
</evidence>
<protein>
    <recommendedName>
        <fullName evidence="15">Cytochrome P450</fullName>
    </recommendedName>
</protein>
<dbReference type="GO" id="GO:0004497">
    <property type="term" value="F:monooxygenase activity"/>
    <property type="evidence" value="ECO:0007669"/>
    <property type="project" value="UniProtKB-KW"/>
</dbReference>
<comment type="cofactor">
    <cofactor evidence="1 9">
        <name>heme</name>
        <dbReference type="ChEBI" id="CHEBI:30413"/>
    </cofactor>
</comment>
<dbReference type="GO" id="GO:0005506">
    <property type="term" value="F:iron ion binding"/>
    <property type="evidence" value="ECO:0007669"/>
    <property type="project" value="InterPro"/>
</dbReference>
<evidence type="ECO:0000256" key="9">
    <source>
        <dbReference type="PIRSR" id="PIRSR602401-1"/>
    </source>
</evidence>
<dbReference type="Proteomes" id="UP000559027">
    <property type="component" value="Unassembled WGS sequence"/>
</dbReference>
<feature type="compositionally biased region" description="Low complexity" evidence="11">
    <location>
        <begin position="541"/>
        <end position="574"/>
    </location>
</feature>
<dbReference type="GO" id="GO:0020037">
    <property type="term" value="F:heme binding"/>
    <property type="evidence" value="ECO:0007669"/>
    <property type="project" value="InterPro"/>
</dbReference>
<keyword evidence="4 9" id="KW-0349">Heme</keyword>
<keyword evidence="6 10" id="KW-0560">Oxidoreductase</keyword>
<dbReference type="Gene3D" id="3.30.450.30">
    <property type="entry name" value="Dynein light chain 2a, cytoplasmic"/>
    <property type="match status" value="1"/>
</dbReference>
<keyword evidence="12" id="KW-0472">Membrane</keyword>
<dbReference type="InterPro" id="IPR050364">
    <property type="entry name" value="Cytochrome_P450_fung"/>
</dbReference>